<dbReference type="SUPFAM" id="SSF50486">
    <property type="entry name" value="FMT C-terminal domain-like"/>
    <property type="match status" value="1"/>
</dbReference>
<dbReference type="GO" id="GO:0003905">
    <property type="term" value="F:alkylbase DNA N-glycosylase activity"/>
    <property type="evidence" value="ECO:0007669"/>
    <property type="project" value="InterPro"/>
</dbReference>
<dbReference type="STRING" id="1246626.BleG1_1688"/>
<dbReference type="eggNOG" id="COG2094">
    <property type="taxonomic scope" value="Bacteria"/>
</dbReference>
<dbReference type="CDD" id="cd00540">
    <property type="entry name" value="AAG"/>
    <property type="match status" value="1"/>
</dbReference>
<protein>
    <recommendedName>
        <fullName evidence="5">Putative 3-methyladenine DNA glycosylase</fullName>
        <ecNumber evidence="5">3.2.2.-</ecNumber>
    </recommendedName>
</protein>
<dbReference type="InterPro" id="IPR036995">
    <property type="entry name" value="MPG_sf"/>
</dbReference>
<dbReference type="Gene3D" id="3.10.300.10">
    <property type="entry name" value="Methylpurine-DNA glycosylase (MPG)"/>
    <property type="match status" value="1"/>
</dbReference>
<dbReference type="HOGENOM" id="CLU_060471_2_0_9"/>
<sequence>MSVERIPAHFYAQSTIDLAKALIGNYLVHFLNGELLVGRITETEAYLGVLDRACHSYGRKQTKRTRILYEDPGHVYTYTMHTHCLLNVVAERSGQPEAVLIRGIEPVCGIEKMESLRGKSAQDKQFANGPGKLTQAMGISMNAYGESFIDGPLYIGYNGQKNGAPVATRRIGIENTGQAKYFPFRFIENK</sequence>
<reference evidence="6 7" key="1">
    <citation type="journal article" date="2014" name="Gene">
        <title>A comparative genomic analysis of the alkalitolerant soil bacterium Bacillus lehensis G1.</title>
        <authorList>
            <person name="Noor Y.M."/>
            <person name="Samsulrizal N.H."/>
            <person name="Jema'on N.A."/>
            <person name="Low K.O."/>
            <person name="Ramli A.N."/>
            <person name="Alias N.I."/>
            <person name="Damis S.I."/>
            <person name="Fuzi S.F."/>
            <person name="Isa M.N."/>
            <person name="Murad A.M."/>
            <person name="Raih M.F."/>
            <person name="Bakar F.D."/>
            <person name="Najimudin N."/>
            <person name="Mahadi N.M."/>
            <person name="Illias R.M."/>
        </authorList>
    </citation>
    <scope>NUCLEOTIDE SEQUENCE [LARGE SCALE GENOMIC DNA]</scope>
    <source>
        <strain evidence="6 7">G1</strain>
    </source>
</reference>
<dbReference type="GO" id="GO:0006284">
    <property type="term" value="P:base-excision repair"/>
    <property type="evidence" value="ECO:0007669"/>
    <property type="project" value="InterPro"/>
</dbReference>
<dbReference type="OrthoDB" id="9794313at2"/>
<dbReference type="NCBIfam" id="TIGR00567">
    <property type="entry name" value="3mg"/>
    <property type="match status" value="1"/>
</dbReference>
<evidence type="ECO:0000256" key="1">
    <source>
        <dbReference type="ARBA" id="ARBA00009232"/>
    </source>
</evidence>
<evidence type="ECO:0000313" key="7">
    <source>
        <dbReference type="Proteomes" id="UP000027142"/>
    </source>
</evidence>
<gene>
    <name evidence="6" type="ORF">BleG1_1688</name>
</gene>
<keyword evidence="7" id="KW-1185">Reference proteome</keyword>
<dbReference type="PANTHER" id="PTHR10429">
    <property type="entry name" value="DNA-3-METHYLADENINE GLYCOSYLASE"/>
    <property type="match status" value="1"/>
</dbReference>
<evidence type="ECO:0000313" key="6">
    <source>
        <dbReference type="EMBL" id="AIC94266.1"/>
    </source>
</evidence>
<dbReference type="InterPro" id="IPR003180">
    <property type="entry name" value="MPG"/>
</dbReference>
<dbReference type="Pfam" id="PF02245">
    <property type="entry name" value="Pur_DNA_glyco"/>
    <property type="match status" value="1"/>
</dbReference>
<comment type="similarity">
    <text evidence="1 5">Belongs to the DNA glycosylase MPG family.</text>
</comment>
<dbReference type="FunFam" id="3.10.300.10:FF:000001">
    <property type="entry name" value="Putative 3-methyladenine DNA glycosylase"/>
    <property type="match status" value="1"/>
</dbReference>
<evidence type="ECO:0000256" key="2">
    <source>
        <dbReference type="ARBA" id="ARBA00022763"/>
    </source>
</evidence>
<dbReference type="EMBL" id="CP003923">
    <property type="protein sequence ID" value="AIC94266.1"/>
    <property type="molecule type" value="Genomic_DNA"/>
</dbReference>
<evidence type="ECO:0000256" key="3">
    <source>
        <dbReference type="ARBA" id="ARBA00022801"/>
    </source>
</evidence>
<dbReference type="PANTHER" id="PTHR10429:SF0">
    <property type="entry name" value="DNA-3-METHYLADENINE GLYCOSYLASE"/>
    <property type="match status" value="1"/>
</dbReference>
<dbReference type="InterPro" id="IPR011034">
    <property type="entry name" value="Formyl_transferase-like_C_sf"/>
</dbReference>
<accession>A0A060LSM0</accession>
<dbReference type="PATRIC" id="fig|1246626.3.peg.1680"/>
<evidence type="ECO:0000256" key="5">
    <source>
        <dbReference type="HAMAP-Rule" id="MF_00527"/>
    </source>
</evidence>
<dbReference type="Proteomes" id="UP000027142">
    <property type="component" value="Chromosome"/>
</dbReference>
<dbReference type="EC" id="3.2.2.-" evidence="5"/>
<organism evidence="6 7">
    <name type="scientific">Shouchella lehensis G1</name>
    <dbReference type="NCBI Taxonomy" id="1246626"/>
    <lineage>
        <taxon>Bacteria</taxon>
        <taxon>Bacillati</taxon>
        <taxon>Bacillota</taxon>
        <taxon>Bacilli</taxon>
        <taxon>Bacillales</taxon>
        <taxon>Bacillaceae</taxon>
        <taxon>Shouchella</taxon>
    </lineage>
</organism>
<dbReference type="KEGG" id="ble:BleG1_1688"/>
<evidence type="ECO:0000256" key="4">
    <source>
        <dbReference type="ARBA" id="ARBA00023204"/>
    </source>
</evidence>
<name>A0A060LSM0_9BACI</name>
<dbReference type="AlphaFoldDB" id="A0A060LSM0"/>
<keyword evidence="4 5" id="KW-0234">DNA repair</keyword>
<dbReference type="RefSeq" id="WP_038479412.1">
    <property type="nucleotide sequence ID" value="NZ_CP003923.1"/>
</dbReference>
<dbReference type="GO" id="GO:0003677">
    <property type="term" value="F:DNA binding"/>
    <property type="evidence" value="ECO:0007669"/>
    <property type="project" value="InterPro"/>
</dbReference>
<keyword evidence="2 5" id="KW-0227">DNA damage</keyword>
<keyword evidence="3 5" id="KW-0378">Hydrolase</keyword>
<dbReference type="HAMAP" id="MF_00527">
    <property type="entry name" value="3MGH"/>
    <property type="match status" value="1"/>
</dbReference>
<proteinExistence type="inferred from homology"/>